<dbReference type="Gene3D" id="1.25.40.10">
    <property type="entry name" value="Tetratricopeptide repeat domain"/>
    <property type="match status" value="2"/>
</dbReference>
<dbReference type="InterPro" id="IPR038765">
    <property type="entry name" value="Papain-like_cys_pep_sf"/>
</dbReference>
<keyword evidence="7" id="KW-1185">Reference proteome</keyword>
<comment type="caution">
    <text evidence="6">The sequence shown here is derived from an EMBL/GenBank/DDBJ whole genome shotgun (WGS) entry which is preliminary data.</text>
</comment>
<name>A0A7X5ZYG0_9SPHN</name>
<dbReference type="Gene3D" id="3.10.620.30">
    <property type="match status" value="1"/>
</dbReference>
<dbReference type="GO" id="GO:0006508">
    <property type="term" value="P:proteolysis"/>
    <property type="evidence" value="ECO:0007669"/>
    <property type="project" value="UniProtKB-KW"/>
</dbReference>
<sequence length="931" mass="99743">MYRNALASILFLGASGVAHAGEKPLYQPVPDWVRLAPEPAATGLTDDAPAMVIGDVQARIADGQSWTYYERATRLASILAVSQAGTINLEWHPAHGDLIVHGVDILRGGKRIDALKGKSFTVLRREQGLDEMKFDGRLTATLAVEGLQVGDVLDLRYSVTMRDPALGGNAVIVGPVVAEPIKVGFVRTRLLWPTGQAVKWKTYPVGAEPQVRDAGGWHELVFKLPVARQPEMPARMPGRFARPPIAEATTFADWQSVSKAMAPLYRVDGLIAPGSALAAEVAKIAAAEKDPRKRTAAALALVQGKVRYLFRGMDNGNYVPQTPAETWTTKYGDCKAKTLLLLAILRELGIEAEPATANLANGDLVAERLASPAAFNHVFVLARVGGQLLWLDGTGTGTRLEDIDDVLPFDWVLPLRAEGAGLLQVPARAPVRATGATVFDIDLTGGIDVPAPFEMKVTTRGAAEGGLKALMGLRSKESLLDMFRNLVPAFGQDMLLTGSDVSFDEASGTATIALSGILNRSWRYQDGRFRLDAAAPIAYQIPDRTRANWKDIPIATGNPMRTSNAMRVRLPEMGGYVLEGDAALDATLPGGKRVVRRATLAGGLLSIDTEDAQTGAEIAPAEIPAARAKLAELNNRVLRVRTLPGAPGPWRGVEAAKRAGKYDKVLARYAAYIAEKPEDVSRYLARARFLAKIFERQKALADFDKAIGMQATAATYRERAALHRALGHKAESLADLRAAQELDPGNTGTLYALASELAKLGRLDEALALLQPRIDEEGENQPDLLAAKGAALGHARDAAGALAALDAAIAKRPGNAGFLNGRCWIKGTLDVQLDTALKDCTRAIELGSGGAAAAALDSRALVYFRMRRFEEALADINAALEQRPAAANSLFLRGLILRRTGDAKAGDAALAEAELLFPQVNEDFARYGIKP</sequence>
<dbReference type="PANTHER" id="PTHR44858:SF1">
    <property type="entry name" value="UDP-N-ACETYLGLUCOSAMINE--PEPTIDE N-ACETYLGLUCOSAMINYLTRANSFERASE SPINDLY-RELATED"/>
    <property type="match status" value="1"/>
</dbReference>
<evidence type="ECO:0000256" key="3">
    <source>
        <dbReference type="PROSITE-ProRule" id="PRU00339"/>
    </source>
</evidence>
<dbReference type="RefSeq" id="WP_167301478.1">
    <property type="nucleotide sequence ID" value="NZ_JAASQV010000007.1"/>
</dbReference>
<keyword evidence="2 3" id="KW-0802">TPR repeat</keyword>
<accession>A0A7X5ZYG0</accession>
<reference evidence="6 7" key="1">
    <citation type="submission" date="2020-03" db="EMBL/GenBank/DDBJ databases">
        <title>Genomic Encyclopedia of Type Strains, Phase IV (KMG-IV): sequencing the most valuable type-strain genomes for metagenomic binning, comparative biology and taxonomic classification.</title>
        <authorList>
            <person name="Goeker M."/>
        </authorList>
    </citation>
    <scope>NUCLEOTIDE SEQUENCE [LARGE SCALE GENOMIC DNA]</scope>
    <source>
        <strain evidence="6 7">DSM 4733</strain>
    </source>
</reference>
<keyword evidence="4" id="KW-0732">Signal</keyword>
<evidence type="ECO:0000256" key="4">
    <source>
        <dbReference type="SAM" id="SignalP"/>
    </source>
</evidence>
<dbReference type="PANTHER" id="PTHR44858">
    <property type="entry name" value="TETRATRICOPEPTIDE REPEAT PROTEIN 6"/>
    <property type="match status" value="1"/>
</dbReference>
<feature type="repeat" description="TPR" evidence="3">
    <location>
        <begin position="853"/>
        <end position="886"/>
    </location>
</feature>
<dbReference type="InterPro" id="IPR050498">
    <property type="entry name" value="Ycf3"/>
</dbReference>
<dbReference type="InterPro" id="IPR024618">
    <property type="entry name" value="DUF3857"/>
</dbReference>
<feature type="chain" id="PRO_5030996937" evidence="4">
    <location>
        <begin position="21"/>
        <end position="931"/>
    </location>
</feature>
<feature type="signal peptide" evidence="4">
    <location>
        <begin position="1"/>
        <end position="20"/>
    </location>
</feature>
<dbReference type="InterPro" id="IPR011990">
    <property type="entry name" value="TPR-like_helical_dom_sf"/>
</dbReference>
<evidence type="ECO:0000256" key="2">
    <source>
        <dbReference type="ARBA" id="ARBA00022803"/>
    </source>
</evidence>
<evidence type="ECO:0000313" key="7">
    <source>
        <dbReference type="Proteomes" id="UP000564677"/>
    </source>
</evidence>
<dbReference type="Pfam" id="PF12969">
    <property type="entry name" value="DUF3857"/>
    <property type="match status" value="1"/>
</dbReference>
<proteinExistence type="predicted"/>
<dbReference type="Proteomes" id="UP000564677">
    <property type="component" value="Unassembled WGS sequence"/>
</dbReference>
<organism evidence="6 7">
    <name type="scientific">Sphingomonas leidyi</name>
    <dbReference type="NCBI Taxonomy" id="68569"/>
    <lineage>
        <taxon>Bacteria</taxon>
        <taxon>Pseudomonadati</taxon>
        <taxon>Pseudomonadota</taxon>
        <taxon>Alphaproteobacteria</taxon>
        <taxon>Sphingomonadales</taxon>
        <taxon>Sphingomonadaceae</taxon>
        <taxon>Sphingomonas</taxon>
    </lineage>
</organism>
<protein>
    <submittedName>
        <fullName evidence="6">Tetratricopeptide (TPR) repeat protein/transglutaminase-like putative cysteine protease</fullName>
    </submittedName>
</protein>
<dbReference type="GO" id="GO:0008233">
    <property type="term" value="F:peptidase activity"/>
    <property type="evidence" value="ECO:0007669"/>
    <property type="project" value="UniProtKB-KW"/>
</dbReference>
<evidence type="ECO:0000256" key="1">
    <source>
        <dbReference type="ARBA" id="ARBA00022737"/>
    </source>
</evidence>
<dbReference type="Gene3D" id="2.60.40.3140">
    <property type="match status" value="1"/>
</dbReference>
<keyword evidence="6" id="KW-0645">Protease</keyword>
<dbReference type="SMART" id="SM00028">
    <property type="entry name" value="TPR"/>
    <property type="match status" value="5"/>
</dbReference>
<dbReference type="InterPro" id="IPR019734">
    <property type="entry name" value="TPR_rpt"/>
</dbReference>
<gene>
    <name evidence="6" type="ORF">FHR20_004347</name>
</gene>
<keyword evidence="1" id="KW-0677">Repeat</keyword>
<feature type="domain" description="DUF3857" evidence="5">
    <location>
        <begin position="61"/>
        <end position="222"/>
    </location>
</feature>
<dbReference type="AlphaFoldDB" id="A0A7X5ZYG0"/>
<dbReference type="SUPFAM" id="SSF48452">
    <property type="entry name" value="TPR-like"/>
    <property type="match status" value="2"/>
</dbReference>
<dbReference type="SUPFAM" id="SSF54001">
    <property type="entry name" value="Cysteine proteinases"/>
    <property type="match status" value="1"/>
</dbReference>
<dbReference type="PROSITE" id="PS50005">
    <property type="entry name" value="TPR"/>
    <property type="match status" value="1"/>
</dbReference>
<evidence type="ECO:0000259" key="5">
    <source>
        <dbReference type="Pfam" id="PF12969"/>
    </source>
</evidence>
<evidence type="ECO:0000313" key="6">
    <source>
        <dbReference type="EMBL" id="NIJ67363.1"/>
    </source>
</evidence>
<dbReference type="EMBL" id="JAASQV010000007">
    <property type="protein sequence ID" value="NIJ67363.1"/>
    <property type="molecule type" value="Genomic_DNA"/>
</dbReference>
<keyword evidence="6" id="KW-0378">Hydrolase</keyword>